<gene>
    <name evidence="11" type="primary">cheZ</name>
    <name evidence="11" type="ORF">HH682_00415</name>
</gene>
<dbReference type="Gene3D" id="1.10.287.500">
    <property type="entry name" value="Helix hairpin bin"/>
    <property type="match status" value="1"/>
</dbReference>
<comment type="caution">
    <text evidence="11">The sequence shown here is derived from an EMBL/GenBank/DDBJ whole genome shotgun (WGS) entry which is preliminary data.</text>
</comment>
<dbReference type="GO" id="GO:0016787">
    <property type="term" value="F:hydrolase activity"/>
    <property type="evidence" value="ECO:0007669"/>
    <property type="project" value="UniProtKB-KW"/>
</dbReference>
<keyword evidence="6 10" id="KW-0283">Flagellar rotation</keyword>
<dbReference type="RefSeq" id="WP_214235170.1">
    <property type="nucleotide sequence ID" value="NZ_JABBFR010000001.1"/>
</dbReference>
<dbReference type="PANTHER" id="PTHR43693">
    <property type="entry name" value="PROTEIN PHOSPHATASE CHEZ"/>
    <property type="match status" value="1"/>
</dbReference>
<organism evidence="11 12">
    <name type="scientific">Rosenbergiella gaditana</name>
    <dbReference type="NCBI Taxonomy" id="2726987"/>
    <lineage>
        <taxon>Bacteria</taxon>
        <taxon>Pseudomonadati</taxon>
        <taxon>Pseudomonadota</taxon>
        <taxon>Gammaproteobacteria</taxon>
        <taxon>Enterobacterales</taxon>
        <taxon>Erwiniaceae</taxon>
        <taxon>Rosenbergiella</taxon>
    </lineage>
</organism>
<dbReference type="EMBL" id="JABBFR010000001">
    <property type="protein sequence ID" value="MBT0722927.1"/>
    <property type="molecule type" value="Genomic_DNA"/>
</dbReference>
<dbReference type="SUPFAM" id="SSF75708">
    <property type="entry name" value="Chemotaxis phosphatase CheZ"/>
    <property type="match status" value="1"/>
</dbReference>
<dbReference type="Gene3D" id="1.20.5.590">
    <property type="entry name" value="Single helix bin"/>
    <property type="match status" value="1"/>
</dbReference>
<keyword evidence="4 10" id="KW-0963">Cytoplasm</keyword>
<evidence type="ECO:0000256" key="9">
    <source>
        <dbReference type="ARBA" id="ARBA00029599"/>
    </source>
</evidence>
<name>A0ABS5SUK6_9GAMM</name>
<dbReference type="InterPro" id="IPR007439">
    <property type="entry name" value="Chemotax_Pase_CheZ"/>
</dbReference>
<dbReference type="PANTHER" id="PTHR43693:SF1">
    <property type="entry name" value="PROTEIN PHOSPHATASE CHEZ"/>
    <property type="match status" value="1"/>
</dbReference>
<evidence type="ECO:0000256" key="4">
    <source>
        <dbReference type="ARBA" id="ARBA00022490"/>
    </source>
</evidence>
<comment type="subunit">
    <text evidence="10">Homodimer.</text>
</comment>
<reference evidence="11 12" key="1">
    <citation type="submission" date="2020-04" db="EMBL/GenBank/DDBJ databases">
        <title>Genome sequencing of Rosenbergiella species.</title>
        <authorList>
            <person name="Alvarez-Perez S."/>
            <person name="Lievens B."/>
        </authorList>
    </citation>
    <scope>NUCLEOTIDE SEQUENCE [LARGE SCALE GENOMIC DNA]</scope>
    <source>
        <strain evidence="11 12">S61</strain>
    </source>
</reference>
<evidence type="ECO:0000313" key="11">
    <source>
        <dbReference type="EMBL" id="MBT0722927.1"/>
    </source>
</evidence>
<dbReference type="InterPro" id="IPR050992">
    <property type="entry name" value="CheZ_family_phosphatases"/>
</dbReference>
<evidence type="ECO:0000256" key="5">
    <source>
        <dbReference type="ARBA" id="ARBA00022500"/>
    </source>
</evidence>
<evidence type="ECO:0000256" key="6">
    <source>
        <dbReference type="ARBA" id="ARBA00022779"/>
    </source>
</evidence>
<dbReference type="Pfam" id="PF04344">
    <property type="entry name" value="CheZ"/>
    <property type="match status" value="1"/>
</dbReference>
<evidence type="ECO:0000256" key="10">
    <source>
        <dbReference type="PIRNR" id="PIRNR002884"/>
    </source>
</evidence>
<evidence type="ECO:0000313" key="12">
    <source>
        <dbReference type="Proteomes" id="UP000790096"/>
    </source>
</evidence>
<keyword evidence="12" id="KW-1185">Reference proteome</keyword>
<keyword evidence="8 10" id="KW-0904">Protein phosphatase</keyword>
<comment type="subcellular location">
    <subcellularLocation>
        <location evidence="1 10">Cytoplasm</location>
    </subcellularLocation>
</comment>
<dbReference type="EC" id="3.1.3.-" evidence="10"/>
<evidence type="ECO:0000256" key="8">
    <source>
        <dbReference type="ARBA" id="ARBA00022912"/>
    </source>
</evidence>
<dbReference type="PIRSF" id="PIRSF002884">
    <property type="entry name" value="CheZ"/>
    <property type="match status" value="1"/>
</dbReference>
<evidence type="ECO:0000256" key="1">
    <source>
        <dbReference type="ARBA" id="ARBA00004496"/>
    </source>
</evidence>
<evidence type="ECO:0000256" key="3">
    <source>
        <dbReference type="ARBA" id="ARBA00018484"/>
    </source>
</evidence>
<evidence type="ECO:0000256" key="2">
    <source>
        <dbReference type="ARBA" id="ARBA00005908"/>
    </source>
</evidence>
<comment type="function">
    <text evidence="10">Plays an important role in bacterial chemotaxis signal transduction pathway by accelerating the dephosphorylation of phosphorylated CheY (CheY-P).</text>
</comment>
<proteinExistence type="inferred from homology"/>
<evidence type="ECO:0000256" key="7">
    <source>
        <dbReference type="ARBA" id="ARBA00022801"/>
    </source>
</evidence>
<keyword evidence="5 10" id="KW-0145">Chemotaxis</keyword>
<keyword evidence="7 10" id="KW-0378">Hydrolase</keyword>
<comment type="similarity">
    <text evidence="2 10">Belongs to the CheZ family.</text>
</comment>
<dbReference type="NCBIfam" id="NF008368">
    <property type="entry name" value="PRK11166.1"/>
    <property type="match status" value="1"/>
</dbReference>
<accession>A0ABS5SUK6</accession>
<protein>
    <recommendedName>
        <fullName evidence="3 10">Protein phosphatase CheZ</fullName>
        <ecNumber evidence="10">3.1.3.-</ecNumber>
    </recommendedName>
    <alternativeName>
        <fullName evidence="9 10">Chemotaxis protein CheZ</fullName>
    </alternativeName>
</protein>
<dbReference type="Proteomes" id="UP000790096">
    <property type="component" value="Unassembled WGS sequence"/>
</dbReference>
<sequence>MSHSLPPNDNDHMSDIIVRLGSLTRMLRDSLHELGLEQAIADAADAIPDARGRLTYVVEMTTQAANRVLTCVEQAQPEQDQLKQQAEALQTRWDQWFEEPKSFEEAKELVMATREHLASIPVITGKTHQLLLEIMMAQDFQDLTGQVIKKMMHVVEQIETQLLMVLLDNIPDNARVSPTQKNSLLNGPQIDTTASGVIADQSQVDDLLDSLGF</sequence>